<dbReference type="RefSeq" id="WP_086679966.1">
    <property type="nucleotide sequence ID" value="NZ_FNUJ01000008.1"/>
</dbReference>
<dbReference type="Proteomes" id="UP000198878">
    <property type="component" value="Unassembled WGS sequence"/>
</dbReference>
<reference evidence="3" key="1">
    <citation type="submission" date="2016-10" db="EMBL/GenBank/DDBJ databases">
        <authorList>
            <person name="Varghese N."/>
            <person name="Submissions S."/>
        </authorList>
    </citation>
    <scope>NUCLEOTIDE SEQUENCE [LARGE SCALE GENOMIC DNA]</scope>
    <source>
        <strain evidence="3">DSM 44654</strain>
    </source>
</reference>
<keyword evidence="1" id="KW-0472">Membrane</keyword>
<proteinExistence type="predicted"/>
<keyword evidence="3" id="KW-1185">Reference proteome</keyword>
<gene>
    <name evidence="2" type="ORF">SAMN05421837_108224</name>
</gene>
<name>A0A1H5RB46_9PSEU</name>
<dbReference type="AlphaFoldDB" id="A0A1H5RB46"/>
<keyword evidence="1" id="KW-0812">Transmembrane</keyword>
<feature type="transmembrane region" description="Helical" evidence="1">
    <location>
        <begin position="6"/>
        <end position="22"/>
    </location>
</feature>
<dbReference type="EMBL" id="FNUJ01000008">
    <property type="protein sequence ID" value="SEF35632.1"/>
    <property type="molecule type" value="Genomic_DNA"/>
</dbReference>
<evidence type="ECO:0000313" key="2">
    <source>
        <dbReference type="EMBL" id="SEF35632.1"/>
    </source>
</evidence>
<evidence type="ECO:0000313" key="3">
    <source>
        <dbReference type="Proteomes" id="UP000198878"/>
    </source>
</evidence>
<accession>A0A1H5RB46</accession>
<evidence type="ECO:0000256" key="1">
    <source>
        <dbReference type="SAM" id="Phobius"/>
    </source>
</evidence>
<protein>
    <submittedName>
        <fullName evidence="2">Uncharacterized protein</fullName>
    </submittedName>
</protein>
<organism evidence="2 3">
    <name type="scientific">Amycolatopsis pretoriensis</name>
    <dbReference type="NCBI Taxonomy" id="218821"/>
    <lineage>
        <taxon>Bacteria</taxon>
        <taxon>Bacillati</taxon>
        <taxon>Actinomycetota</taxon>
        <taxon>Actinomycetes</taxon>
        <taxon>Pseudonocardiales</taxon>
        <taxon>Pseudonocardiaceae</taxon>
        <taxon>Amycolatopsis</taxon>
    </lineage>
</organism>
<dbReference type="OrthoDB" id="3633012at2"/>
<dbReference type="STRING" id="218821.SAMN05421837_108224"/>
<sequence>MGFFIGIGGVLVVLLVIALVLDRSDRKRGAKRGFITPHGRRARIDDGRWVGNDLGTFDARAKPDERAPHEDDMR</sequence>
<keyword evidence="1" id="KW-1133">Transmembrane helix</keyword>